<organism evidence="6 7">
    <name type="scientific">Ophiobolus disseminans</name>
    <dbReference type="NCBI Taxonomy" id="1469910"/>
    <lineage>
        <taxon>Eukaryota</taxon>
        <taxon>Fungi</taxon>
        <taxon>Dikarya</taxon>
        <taxon>Ascomycota</taxon>
        <taxon>Pezizomycotina</taxon>
        <taxon>Dothideomycetes</taxon>
        <taxon>Pleosporomycetidae</taxon>
        <taxon>Pleosporales</taxon>
        <taxon>Pleosporineae</taxon>
        <taxon>Phaeosphaeriaceae</taxon>
        <taxon>Ophiobolus</taxon>
    </lineage>
</organism>
<protein>
    <submittedName>
        <fullName evidence="6">FAD/NAD(P)-binding domain-containing protein</fullName>
    </submittedName>
</protein>
<gene>
    <name evidence="6" type="ORF">CC86DRAFT_347799</name>
</gene>
<dbReference type="Proteomes" id="UP000799424">
    <property type="component" value="Unassembled WGS sequence"/>
</dbReference>
<evidence type="ECO:0000256" key="2">
    <source>
        <dbReference type="ARBA" id="ARBA00022827"/>
    </source>
</evidence>
<name>A0A6A7A467_9PLEO</name>
<accession>A0A6A7A467</accession>
<dbReference type="SUPFAM" id="SSF51905">
    <property type="entry name" value="FAD/NAD(P)-binding domain"/>
    <property type="match status" value="1"/>
</dbReference>
<dbReference type="EMBL" id="MU006223">
    <property type="protein sequence ID" value="KAF2827936.1"/>
    <property type="molecule type" value="Genomic_DNA"/>
</dbReference>
<keyword evidence="3" id="KW-0560">Oxidoreductase</keyword>
<evidence type="ECO:0000313" key="7">
    <source>
        <dbReference type="Proteomes" id="UP000799424"/>
    </source>
</evidence>
<dbReference type="PANTHER" id="PTHR46972">
    <property type="entry name" value="MONOOXYGENASE ASQM-RELATED"/>
    <property type="match status" value="1"/>
</dbReference>
<keyword evidence="1" id="KW-0285">Flavoprotein</keyword>
<dbReference type="GO" id="GO:0071949">
    <property type="term" value="F:FAD binding"/>
    <property type="evidence" value="ECO:0007669"/>
    <property type="project" value="InterPro"/>
</dbReference>
<evidence type="ECO:0000256" key="3">
    <source>
        <dbReference type="ARBA" id="ARBA00023002"/>
    </source>
</evidence>
<proteinExistence type="predicted"/>
<evidence type="ECO:0000259" key="5">
    <source>
        <dbReference type="Pfam" id="PF01494"/>
    </source>
</evidence>
<dbReference type="OrthoDB" id="655030at2759"/>
<dbReference type="GO" id="GO:0004497">
    <property type="term" value="F:monooxygenase activity"/>
    <property type="evidence" value="ECO:0007669"/>
    <property type="project" value="UniProtKB-KW"/>
</dbReference>
<evidence type="ECO:0000313" key="6">
    <source>
        <dbReference type="EMBL" id="KAF2827936.1"/>
    </source>
</evidence>
<dbReference type="InterPro" id="IPR036188">
    <property type="entry name" value="FAD/NAD-bd_sf"/>
</dbReference>
<keyword evidence="4" id="KW-0503">Monooxygenase</keyword>
<evidence type="ECO:0000256" key="1">
    <source>
        <dbReference type="ARBA" id="ARBA00022630"/>
    </source>
</evidence>
<feature type="domain" description="FAD-binding" evidence="5">
    <location>
        <begin position="4"/>
        <end position="330"/>
    </location>
</feature>
<dbReference type="PRINTS" id="PR00420">
    <property type="entry name" value="RNGMNOXGNASE"/>
</dbReference>
<keyword evidence="7" id="KW-1185">Reference proteome</keyword>
<dbReference type="Gene3D" id="3.50.50.60">
    <property type="entry name" value="FAD/NAD(P)-binding domain"/>
    <property type="match status" value="1"/>
</dbReference>
<evidence type="ECO:0000256" key="4">
    <source>
        <dbReference type="ARBA" id="ARBA00023033"/>
    </source>
</evidence>
<keyword evidence="2" id="KW-0274">FAD</keyword>
<dbReference type="PANTHER" id="PTHR46972:SF1">
    <property type="entry name" value="FAD DEPENDENT OXIDOREDUCTASE DOMAIN-CONTAINING PROTEIN"/>
    <property type="match status" value="1"/>
</dbReference>
<dbReference type="AlphaFoldDB" id="A0A6A7A467"/>
<dbReference type="Pfam" id="PF01494">
    <property type="entry name" value="FAD_binding_3"/>
    <property type="match status" value="1"/>
</dbReference>
<dbReference type="InterPro" id="IPR002938">
    <property type="entry name" value="FAD-bd"/>
</dbReference>
<reference evidence="6" key="1">
    <citation type="journal article" date="2020" name="Stud. Mycol.">
        <title>101 Dothideomycetes genomes: a test case for predicting lifestyles and emergence of pathogens.</title>
        <authorList>
            <person name="Haridas S."/>
            <person name="Albert R."/>
            <person name="Binder M."/>
            <person name="Bloem J."/>
            <person name="Labutti K."/>
            <person name="Salamov A."/>
            <person name="Andreopoulos B."/>
            <person name="Baker S."/>
            <person name="Barry K."/>
            <person name="Bills G."/>
            <person name="Bluhm B."/>
            <person name="Cannon C."/>
            <person name="Castanera R."/>
            <person name="Culley D."/>
            <person name="Daum C."/>
            <person name="Ezra D."/>
            <person name="Gonzalez J."/>
            <person name="Henrissat B."/>
            <person name="Kuo A."/>
            <person name="Liang C."/>
            <person name="Lipzen A."/>
            <person name="Lutzoni F."/>
            <person name="Magnuson J."/>
            <person name="Mondo S."/>
            <person name="Nolan M."/>
            <person name="Ohm R."/>
            <person name="Pangilinan J."/>
            <person name="Park H.-J."/>
            <person name="Ramirez L."/>
            <person name="Alfaro M."/>
            <person name="Sun H."/>
            <person name="Tritt A."/>
            <person name="Yoshinaga Y."/>
            <person name="Zwiers L.-H."/>
            <person name="Turgeon B."/>
            <person name="Goodwin S."/>
            <person name="Spatafora J."/>
            <person name="Crous P."/>
            <person name="Grigoriev I."/>
        </authorList>
    </citation>
    <scope>NUCLEOTIDE SEQUENCE</scope>
    <source>
        <strain evidence="6">CBS 113818</strain>
    </source>
</reference>
<sequence length="416" mass="46437">MPNIAVIGAGPGGCILARLLHTHNIPCTIFEAESSTNHRSQGGTLDLRTDTGLMAVKEAGLWEEFQKYARYDGESLLITDKKLTTWMRRKPGKPEQKHNPQQAPEIDRNDLRKLLLASISKESIRWGMKLTHVQETDAGHELHFANGEVERGFDLIVGCDGAFSKTRSLLTEQKVFYTGLSGWSMQVSNASVKAPALNKLVNRGSILAFSDGKCMSIQQLSSDTILFSTYGPHKEDYSSTCGIDPRDLDSVKAGLREEYDDWRPELVDAIEKADSEAMWRTLYMLPVGFTWPHKEGVTLLGDAAHVMTPFEGIGVNTAFHDAMLLVEQIVGFTISPKSGSLDSRIVAYEKEMFKHAHEAQKKTEDSMNDMMFTPGAPRTTIEPWIVRHMKEDTPGWSHGILTPMVYAGFRCYKLVV</sequence>